<name>A0A182VR74_9DIPT</name>
<protein>
    <recommendedName>
        <fullName evidence="4">TRIO salivary gland protein</fullName>
    </recommendedName>
</protein>
<dbReference type="EnsemblMetazoa" id="AMIN000557-RA">
    <property type="protein sequence ID" value="AMIN000557-PA"/>
    <property type="gene ID" value="AMIN000557"/>
</dbReference>
<reference evidence="2" key="2">
    <citation type="submission" date="2020-05" db="UniProtKB">
        <authorList>
            <consortium name="EnsemblMetazoa"/>
        </authorList>
    </citation>
    <scope>IDENTIFICATION</scope>
    <source>
        <strain evidence="2">MINIMUS1</strain>
    </source>
</reference>
<keyword evidence="3" id="KW-1185">Reference proteome</keyword>
<dbReference type="Proteomes" id="UP000075920">
    <property type="component" value="Unassembled WGS sequence"/>
</dbReference>
<dbReference type="STRING" id="112268.A0A182VR74"/>
<organism evidence="2 3">
    <name type="scientific">Anopheles minimus</name>
    <dbReference type="NCBI Taxonomy" id="112268"/>
    <lineage>
        <taxon>Eukaryota</taxon>
        <taxon>Metazoa</taxon>
        <taxon>Ecdysozoa</taxon>
        <taxon>Arthropoda</taxon>
        <taxon>Hexapoda</taxon>
        <taxon>Insecta</taxon>
        <taxon>Pterygota</taxon>
        <taxon>Neoptera</taxon>
        <taxon>Endopterygota</taxon>
        <taxon>Diptera</taxon>
        <taxon>Nematocera</taxon>
        <taxon>Culicoidea</taxon>
        <taxon>Culicidae</taxon>
        <taxon>Anophelinae</taxon>
        <taxon>Anopheles</taxon>
    </lineage>
</organism>
<reference evidence="3" key="1">
    <citation type="submission" date="2013-03" db="EMBL/GenBank/DDBJ databases">
        <title>The Genome Sequence of Anopheles minimus MINIMUS1.</title>
        <authorList>
            <consortium name="The Broad Institute Genomics Platform"/>
            <person name="Neafsey D.E."/>
            <person name="Walton C."/>
            <person name="Walker B."/>
            <person name="Young S.K."/>
            <person name="Zeng Q."/>
            <person name="Gargeya S."/>
            <person name="Fitzgerald M."/>
            <person name="Haas B."/>
            <person name="Abouelleil A."/>
            <person name="Allen A.W."/>
            <person name="Alvarado L."/>
            <person name="Arachchi H.M."/>
            <person name="Berlin A.M."/>
            <person name="Chapman S.B."/>
            <person name="Gainer-Dewar J."/>
            <person name="Goldberg J."/>
            <person name="Griggs A."/>
            <person name="Gujja S."/>
            <person name="Hansen M."/>
            <person name="Howarth C."/>
            <person name="Imamovic A."/>
            <person name="Ireland A."/>
            <person name="Larimer J."/>
            <person name="McCowan C."/>
            <person name="Murphy C."/>
            <person name="Pearson M."/>
            <person name="Poon T.W."/>
            <person name="Priest M."/>
            <person name="Roberts A."/>
            <person name="Saif S."/>
            <person name="Shea T."/>
            <person name="Sisk P."/>
            <person name="Sykes S."/>
            <person name="Wortman J."/>
            <person name="Nusbaum C."/>
            <person name="Birren B."/>
        </authorList>
    </citation>
    <scope>NUCLEOTIDE SEQUENCE [LARGE SCALE GENOMIC DNA]</scope>
    <source>
        <strain evidence="3">MINIMUS1</strain>
    </source>
</reference>
<evidence type="ECO:0000313" key="3">
    <source>
        <dbReference type="Proteomes" id="UP000075920"/>
    </source>
</evidence>
<evidence type="ECO:0000313" key="2">
    <source>
        <dbReference type="EnsemblMetazoa" id="AMIN000557-PA"/>
    </source>
</evidence>
<dbReference type="VEuPathDB" id="VectorBase:AMIN000557"/>
<evidence type="ECO:0008006" key="4">
    <source>
        <dbReference type="Google" id="ProtNLM"/>
    </source>
</evidence>
<keyword evidence="1" id="KW-0732">Signal</keyword>
<feature type="signal peptide" evidence="1">
    <location>
        <begin position="1"/>
        <end position="24"/>
    </location>
</feature>
<evidence type="ECO:0000256" key="1">
    <source>
        <dbReference type="SAM" id="SignalP"/>
    </source>
</evidence>
<proteinExistence type="predicted"/>
<accession>A0A182VR74</accession>
<feature type="chain" id="PRO_5008140148" description="TRIO salivary gland protein" evidence="1">
    <location>
        <begin position="25"/>
        <end position="383"/>
    </location>
</feature>
<dbReference type="AlphaFoldDB" id="A0A182VR74"/>
<sequence>MCRSVSVLLFVLLNLLALLGRVVCADDPNEAKEVCGMKLTPIQDSIKAWLATFEKCPLNKLCENKDHATQYNQIRLRCSVAPKPKPATSPKDLLPKIEAAMNNLKAMFTPTLEELAQLDKVFDQQMRDAWRELAALQTQVFHSTLASGRTERAMFYSFLEADRNAKLDNYFQPSNVQELLKYAWAMPLNTLQRNVYSWIGTLVHSSKDPLLQTLYTVDVANVVNPVLGDQQNLVADHVQQLRNNLSSNAYGTLVSIARRFPERFAYLSEQLFKLPGGTKPAADTLPSVANFIGQLPTAGQRLKAAEALLQSLTVENGTLVSDSEYGYPLAKLAFNLHNVVIDDQKYPGADRLRDKFNTPIGGKSMQYYTQLLPKPASAVATQN</sequence>